<keyword evidence="2" id="KW-1185">Reference proteome</keyword>
<dbReference type="Proteomes" id="UP000724584">
    <property type="component" value="Unassembled WGS sequence"/>
</dbReference>
<sequence>MCKAYTVHFVKPPCTPYCGGQLTTRIRPCPYRGTPVCKPEPDHQIKVSYRCAMHFQATVYPNVDAFTRDILTHTLPNTTTDTDSSSSSPTTKLDALDPAVATHIQQFGGCTYIAYQEEYYEAARTATYMQLHGGALPPGVEQLPRRHGAILRGLYAKLREAYTRFCDGERWVAVGVPMERQPERGRFFYKYPLLGGGCWEQVLADVRGQRVAHYSFADIFDGLGWDGEGRGGSLSPGDGGVGGYGEDGRVAFEEKRGPFCYGDDEDGDGKDGDEVDTGTDAPGIREPPVGDDKNGLAKEEFTW</sequence>
<comment type="caution">
    <text evidence="1">The sequence shown here is derived from an EMBL/GenBank/DDBJ whole genome shotgun (WGS) entry which is preliminary data.</text>
</comment>
<gene>
    <name evidence="1" type="ORF">F5144DRAFT_635219</name>
</gene>
<organism evidence="1 2">
    <name type="scientific">Chaetomium tenue</name>
    <dbReference type="NCBI Taxonomy" id="1854479"/>
    <lineage>
        <taxon>Eukaryota</taxon>
        <taxon>Fungi</taxon>
        <taxon>Dikarya</taxon>
        <taxon>Ascomycota</taxon>
        <taxon>Pezizomycotina</taxon>
        <taxon>Sordariomycetes</taxon>
        <taxon>Sordariomycetidae</taxon>
        <taxon>Sordariales</taxon>
        <taxon>Chaetomiaceae</taxon>
        <taxon>Chaetomium</taxon>
    </lineage>
</organism>
<evidence type="ECO:0000313" key="2">
    <source>
        <dbReference type="Proteomes" id="UP000724584"/>
    </source>
</evidence>
<proteinExistence type="predicted"/>
<accession>A0ACB7PJZ4</accession>
<reference evidence="1 2" key="1">
    <citation type="journal article" date="2021" name="Nat. Commun.">
        <title>Genetic determinants of endophytism in the Arabidopsis root mycobiome.</title>
        <authorList>
            <person name="Mesny F."/>
            <person name="Miyauchi S."/>
            <person name="Thiergart T."/>
            <person name="Pickel B."/>
            <person name="Atanasova L."/>
            <person name="Karlsson M."/>
            <person name="Huettel B."/>
            <person name="Barry K.W."/>
            <person name="Haridas S."/>
            <person name="Chen C."/>
            <person name="Bauer D."/>
            <person name="Andreopoulos W."/>
            <person name="Pangilinan J."/>
            <person name="LaButti K."/>
            <person name="Riley R."/>
            <person name="Lipzen A."/>
            <person name="Clum A."/>
            <person name="Drula E."/>
            <person name="Henrissat B."/>
            <person name="Kohler A."/>
            <person name="Grigoriev I.V."/>
            <person name="Martin F.M."/>
            <person name="Hacquard S."/>
        </authorList>
    </citation>
    <scope>NUCLEOTIDE SEQUENCE [LARGE SCALE GENOMIC DNA]</scope>
    <source>
        <strain evidence="1 2">MPI-SDFR-AT-0079</strain>
    </source>
</reference>
<name>A0ACB7PJZ4_9PEZI</name>
<evidence type="ECO:0000313" key="1">
    <source>
        <dbReference type="EMBL" id="KAH6649537.1"/>
    </source>
</evidence>
<protein>
    <submittedName>
        <fullName evidence="1">Uncharacterized protein</fullName>
    </submittedName>
</protein>
<dbReference type="EMBL" id="JAGIZQ010000001">
    <property type="protein sequence ID" value="KAH6649537.1"/>
    <property type="molecule type" value="Genomic_DNA"/>
</dbReference>